<comment type="caution">
    <text evidence="1">The sequence shown here is derived from an EMBL/GenBank/DDBJ whole genome shotgun (WGS) entry which is preliminary data.</text>
</comment>
<reference evidence="1 2" key="2">
    <citation type="journal article" date="2022" name="Mol. Ecol. Resour.">
        <title>The genomes of chicory, endive, great burdock and yacon provide insights into Asteraceae paleo-polyploidization history and plant inulin production.</title>
        <authorList>
            <person name="Fan W."/>
            <person name="Wang S."/>
            <person name="Wang H."/>
            <person name="Wang A."/>
            <person name="Jiang F."/>
            <person name="Liu H."/>
            <person name="Zhao H."/>
            <person name="Xu D."/>
            <person name="Zhang Y."/>
        </authorList>
    </citation>
    <scope>NUCLEOTIDE SEQUENCE [LARGE SCALE GENOMIC DNA]</scope>
    <source>
        <strain evidence="2">cv. Yunnan</strain>
        <tissue evidence="1">Leaves</tissue>
    </source>
</reference>
<evidence type="ECO:0000313" key="2">
    <source>
        <dbReference type="Proteomes" id="UP001056120"/>
    </source>
</evidence>
<dbReference type="Proteomes" id="UP001056120">
    <property type="component" value="Linkage Group LG24"/>
</dbReference>
<evidence type="ECO:0000313" key="1">
    <source>
        <dbReference type="EMBL" id="KAI3714364.1"/>
    </source>
</evidence>
<protein>
    <submittedName>
        <fullName evidence="1">Uncharacterized protein</fullName>
    </submittedName>
</protein>
<name>A0ACB9AW99_9ASTR</name>
<keyword evidence="2" id="KW-1185">Reference proteome</keyword>
<accession>A0ACB9AW99</accession>
<gene>
    <name evidence="1" type="ORF">L1987_72963</name>
</gene>
<dbReference type="EMBL" id="CM042041">
    <property type="protein sequence ID" value="KAI3714364.1"/>
    <property type="molecule type" value="Genomic_DNA"/>
</dbReference>
<organism evidence="1 2">
    <name type="scientific">Smallanthus sonchifolius</name>
    <dbReference type="NCBI Taxonomy" id="185202"/>
    <lineage>
        <taxon>Eukaryota</taxon>
        <taxon>Viridiplantae</taxon>
        <taxon>Streptophyta</taxon>
        <taxon>Embryophyta</taxon>
        <taxon>Tracheophyta</taxon>
        <taxon>Spermatophyta</taxon>
        <taxon>Magnoliopsida</taxon>
        <taxon>eudicotyledons</taxon>
        <taxon>Gunneridae</taxon>
        <taxon>Pentapetalae</taxon>
        <taxon>asterids</taxon>
        <taxon>campanulids</taxon>
        <taxon>Asterales</taxon>
        <taxon>Asteraceae</taxon>
        <taxon>Asteroideae</taxon>
        <taxon>Heliantheae alliance</taxon>
        <taxon>Millerieae</taxon>
        <taxon>Smallanthus</taxon>
    </lineage>
</organism>
<proteinExistence type="predicted"/>
<sequence length="108" mass="12082">MSALILCANILSLRKQEIDNYIADQEKAAIAAAKEEEGKDAEVFQDEEEAPQEKVIAPGDCQIYAYTPVLANDAKLLRETNEDIKYEAGEEAVFHYGDGEYEVVRKKV</sequence>
<reference evidence="2" key="1">
    <citation type="journal article" date="2022" name="Mol. Ecol. Resour.">
        <title>The genomes of chicory, endive, great burdock and yacon provide insights into Asteraceae palaeo-polyploidization history and plant inulin production.</title>
        <authorList>
            <person name="Fan W."/>
            <person name="Wang S."/>
            <person name="Wang H."/>
            <person name="Wang A."/>
            <person name="Jiang F."/>
            <person name="Liu H."/>
            <person name="Zhao H."/>
            <person name="Xu D."/>
            <person name="Zhang Y."/>
        </authorList>
    </citation>
    <scope>NUCLEOTIDE SEQUENCE [LARGE SCALE GENOMIC DNA]</scope>
    <source>
        <strain evidence="2">cv. Yunnan</strain>
    </source>
</reference>